<reference evidence="2" key="1">
    <citation type="submission" date="2021-06" db="EMBL/GenBank/DDBJ databases">
        <authorList>
            <person name="Kallberg Y."/>
            <person name="Tangrot J."/>
            <person name="Rosling A."/>
        </authorList>
    </citation>
    <scope>NUCLEOTIDE SEQUENCE</scope>
    <source>
        <strain evidence="2">IN212</strain>
    </source>
</reference>
<keyword evidence="3" id="KW-1185">Reference proteome</keyword>
<feature type="compositionally biased region" description="Polar residues" evidence="1">
    <location>
        <begin position="26"/>
        <end position="35"/>
    </location>
</feature>
<feature type="compositionally biased region" description="Polar residues" evidence="1">
    <location>
        <begin position="8"/>
        <end position="19"/>
    </location>
</feature>
<dbReference type="OrthoDB" id="2429735at2759"/>
<evidence type="ECO:0000313" key="2">
    <source>
        <dbReference type="EMBL" id="CAG8780873.1"/>
    </source>
</evidence>
<accession>A0A9N9JGK0</accession>
<name>A0A9N9JGK0_9GLOM</name>
<organism evidence="2 3">
    <name type="scientific">Racocetra fulgida</name>
    <dbReference type="NCBI Taxonomy" id="60492"/>
    <lineage>
        <taxon>Eukaryota</taxon>
        <taxon>Fungi</taxon>
        <taxon>Fungi incertae sedis</taxon>
        <taxon>Mucoromycota</taxon>
        <taxon>Glomeromycotina</taxon>
        <taxon>Glomeromycetes</taxon>
        <taxon>Diversisporales</taxon>
        <taxon>Gigasporaceae</taxon>
        <taxon>Racocetra</taxon>
    </lineage>
</organism>
<dbReference type="EMBL" id="CAJVPZ010052693">
    <property type="protein sequence ID" value="CAG8780873.1"/>
    <property type="molecule type" value="Genomic_DNA"/>
</dbReference>
<protein>
    <submittedName>
        <fullName evidence="2">10017_t:CDS:1</fullName>
    </submittedName>
</protein>
<feature type="non-terminal residue" evidence="2">
    <location>
        <position position="94"/>
    </location>
</feature>
<dbReference type="Proteomes" id="UP000789396">
    <property type="component" value="Unassembled WGS sequence"/>
</dbReference>
<comment type="caution">
    <text evidence="2">The sequence shown here is derived from an EMBL/GenBank/DDBJ whole genome shotgun (WGS) entry which is preliminary data.</text>
</comment>
<feature type="region of interest" description="Disordered" evidence="1">
    <location>
        <begin position="1"/>
        <end position="44"/>
    </location>
</feature>
<feature type="non-terminal residue" evidence="2">
    <location>
        <position position="1"/>
    </location>
</feature>
<dbReference type="AlphaFoldDB" id="A0A9N9JGK0"/>
<gene>
    <name evidence="2" type="ORF">RFULGI_LOCUS15812</name>
</gene>
<evidence type="ECO:0000313" key="3">
    <source>
        <dbReference type="Proteomes" id="UP000789396"/>
    </source>
</evidence>
<evidence type="ECO:0000256" key="1">
    <source>
        <dbReference type="SAM" id="MobiDB-lite"/>
    </source>
</evidence>
<proteinExistence type="predicted"/>
<sequence>LESHSNYESDFQIDSSTNTSDDELLTDSNSVSNNELSKDDNTAIQLPPSFSEALRLLEIKAHSNMTDDMYSKIIDAFSVQNVSLYRATKKLSSL</sequence>